<keyword evidence="5" id="KW-0472">Membrane</keyword>
<evidence type="ECO:0000256" key="3">
    <source>
        <dbReference type="ARBA" id="ARBA00022475"/>
    </source>
</evidence>
<dbReference type="VEuPathDB" id="TriTrypDB:Tb427_000471300"/>
<evidence type="ECO:0000256" key="7">
    <source>
        <dbReference type="ARBA" id="ARBA00023288"/>
    </source>
</evidence>
<dbReference type="SUPFAM" id="SSF118251">
    <property type="entry name" value="Variant surface glycoprotein MITAT 1.2, VSG 221, C-terminal domain"/>
    <property type="match status" value="1"/>
</dbReference>
<keyword evidence="3" id="KW-1003">Cell membrane</keyword>
<feature type="signal peptide" evidence="9">
    <location>
        <begin position="1"/>
        <end position="31"/>
    </location>
</feature>
<keyword evidence="6" id="KW-0325">Glycoprotein</keyword>
<evidence type="ECO:0000256" key="6">
    <source>
        <dbReference type="ARBA" id="ARBA00023180"/>
    </source>
</evidence>
<evidence type="ECO:0000256" key="5">
    <source>
        <dbReference type="ARBA" id="ARBA00023136"/>
    </source>
</evidence>
<reference evidence="10" key="1">
    <citation type="submission" date="2016-08" db="EMBL/GenBank/DDBJ databases">
        <title>VSG repertoire of Trypanosoma brucei EATRO 1125.</title>
        <authorList>
            <person name="Cross G.A."/>
        </authorList>
    </citation>
    <scope>NUCLEOTIDE SEQUENCE</scope>
    <source>
        <strain evidence="10">EATRO 1125</strain>
    </source>
</reference>
<dbReference type="InterPro" id="IPR027446">
    <property type="entry name" value="VSG_C_dom_sf"/>
</dbReference>
<accession>A0A1J0R5F5</accession>
<feature type="region of interest" description="Disordered" evidence="8">
    <location>
        <begin position="430"/>
        <end position="454"/>
    </location>
</feature>
<keyword evidence="7" id="KW-0449">Lipoprotein</keyword>
<dbReference type="GO" id="GO:0098552">
    <property type="term" value="C:side of membrane"/>
    <property type="evidence" value="ECO:0007669"/>
    <property type="project" value="UniProtKB-KW"/>
</dbReference>
<keyword evidence="9" id="KW-0732">Signal</keyword>
<keyword evidence="4" id="KW-0336">GPI-anchor</keyword>
<dbReference type="SUPFAM" id="SSF58087">
    <property type="entry name" value="Variant surface glycoprotein (N-terminal domain)"/>
    <property type="match status" value="1"/>
</dbReference>
<dbReference type="EMBL" id="KX699108">
    <property type="protein sequence ID" value="APD73064.1"/>
    <property type="molecule type" value="Genomic_DNA"/>
</dbReference>
<name>A0A1J0R5F5_9TRYP</name>
<feature type="compositionally biased region" description="Basic and acidic residues" evidence="8">
    <location>
        <begin position="442"/>
        <end position="454"/>
    </location>
</feature>
<evidence type="ECO:0000313" key="10">
    <source>
        <dbReference type="EMBL" id="APD73064.1"/>
    </source>
</evidence>
<organism evidence="10">
    <name type="scientific">Trypanosoma brucei</name>
    <dbReference type="NCBI Taxonomy" id="5691"/>
    <lineage>
        <taxon>Eukaryota</taxon>
        <taxon>Discoba</taxon>
        <taxon>Euglenozoa</taxon>
        <taxon>Kinetoplastea</taxon>
        <taxon>Metakinetoplastina</taxon>
        <taxon>Trypanosomatida</taxon>
        <taxon>Trypanosomatidae</taxon>
        <taxon>Trypanosoma</taxon>
    </lineage>
</organism>
<sequence length="506" mass="54594">MQQRSAMASITRPSVLILHLIFATWSAAAAADKTFGEAGASVNGICSEATFLITLATKLVQTVEARQDLSVSLRKDVERFHLAAASPQLRDRSRHFTALALYAQQQLYKVNSQEQAIRHAAELFVRQADRWAGNLIGAKSIASATITKDNSAATTLNSNDASIPLAKAANPSGQCANTKVSATFADGKALDLDKVKKLKLSDADKLRDAVGKLTLTLTGCTDNTGTCTPGSQAFDGTQNQNSIVKLHASADNKAFKIKSLSTSSEAYTGGAGTDIGQAADTPEKCRNSGTFENTLIPTRETIAHNLCHLNHKLREPRQGKEIKNGNDLAADDDFLILANNLLVNEWQRADLRKSETKTSLANLIKNVFGDTDTKFDERFRNAADKQTIIYGTGATPEKGTIGELAGTPAAETALSYLIGQREKEILTKANDAKPTVPDEEDSKNKECTTESEKDKCNKKDGCKFKDGKCKLKEEVKSENDGKTTNTKGSNSFVINKAPLLLAVLIR</sequence>
<dbReference type="VEuPathDB" id="TriTrypDB:Tb1125.Tb10.v4.0054"/>
<evidence type="ECO:0000256" key="8">
    <source>
        <dbReference type="SAM" id="MobiDB-lite"/>
    </source>
</evidence>
<comment type="subcellular location">
    <subcellularLocation>
        <location evidence="2">Cell membrane</location>
        <topology evidence="2">Lipid-anchor</topology>
        <topology evidence="2">GPI-anchor</topology>
    </subcellularLocation>
</comment>
<evidence type="ECO:0000256" key="1">
    <source>
        <dbReference type="ARBA" id="ARBA00002523"/>
    </source>
</evidence>
<evidence type="ECO:0000256" key="4">
    <source>
        <dbReference type="ARBA" id="ARBA00022622"/>
    </source>
</evidence>
<dbReference type="GO" id="GO:0005886">
    <property type="term" value="C:plasma membrane"/>
    <property type="evidence" value="ECO:0007669"/>
    <property type="project" value="UniProtKB-SubCell"/>
</dbReference>
<evidence type="ECO:0000256" key="2">
    <source>
        <dbReference type="ARBA" id="ARBA00004609"/>
    </source>
</evidence>
<dbReference type="VEuPathDB" id="TriTrypDB:Tb10.v4.0054"/>
<protein>
    <submittedName>
        <fullName evidence="10">Variant surface glycoprotein 1125.222</fullName>
    </submittedName>
</protein>
<comment type="function">
    <text evidence="1">VSG forms a coat on the surface of the parasite. The trypanosome evades the immune response of the host by expressing a series of antigenically distinct VSGs from an estimated 1000 VSG genes.</text>
</comment>
<proteinExistence type="predicted"/>
<evidence type="ECO:0000256" key="9">
    <source>
        <dbReference type="SAM" id="SignalP"/>
    </source>
</evidence>
<feature type="chain" id="PRO_5013221331" evidence="9">
    <location>
        <begin position="32"/>
        <end position="506"/>
    </location>
</feature>
<dbReference type="AlphaFoldDB" id="A0A1J0R5F5"/>